<organism evidence="2 3">
    <name type="scientific">Rangifer tarandus platyrhynchus</name>
    <name type="common">Svalbard reindeer</name>
    <dbReference type="NCBI Taxonomy" id="3082113"/>
    <lineage>
        <taxon>Eukaryota</taxon>
        <taxon>Metazoa</taxon>
        <taxon>Chordata</taxon>
        <taxon>Craniata</taxon>
        <taxon>Vertebrata</taxon>
        <taxon>Euteleostomi</taxon>
        <taxon>Mammalia</taxon>
        <taxon>Eutheria</taxon>
        <taxon>Laurasiatheria</taxon>
        <taxon>Artiodactyla</taxon>
        <taxon>Ruminantia</taxon>
        <taxon>Pecora</taxon>
        <taxon>Cervidae</taxon>
        <taxon>Odocoileinae</taxon>
        <taxon>Rangifer</taxon>
    </lineage>
</organism>
<protein>
    <submittedName>
        <fullName evidence="2">Uncharacterized protein</fullName>
    </submittedName>
</protein>
<feature type="compositionally biased region" description="Pro residues" evidence="1">
    <location>
        <begin position="1"/>
        <end position="12"/>
    </location>
</feature>
<proteinExistence type="predicted"/>
<accession>A0ABN8YSA4</accession>
<feature type="compositionally biased region" description="Low complexity" evidence="1">
    <location>
        <begin position="49"/>
        <end position="72"/>
    </location>
</feature>
<evidence type="ECO:0000313" key="3">
    <source>
        <dbReference type="Proteomes" id="UP001176941"/>
    </source>
</evidence>
<evidence type="ECO:0000313" key="2">
    <source>
        <dbReference type="EMBL" id="CAI9164475.1"/>
    </source>
</evidence>
<sequence length="247" mass="25507">MQPAAPELPPPGTRAGWRGDRGRGAKAARRREPRAPSASRSSPPPPPRAAAAAPGQHPRAGGSLGGAAPAGAHPRRGGAGRGGGPTRPRASLPAARAAAEPGDARQTRFITRGSGAALLPPPRAPLPPRHPGPAALSPSAGFYPRLWLSTPRAGPRGPRGGGGGGRGDLIPAAHARVPGLRPVRKYKIDAEPLPLHTKRPIVRMCLLPRLLGRLERSGEAPAADVLSRRGGWPWTGLMCARVFLNRG</sequence>
<dbReference type="Proteomes" id="UP001176941">
    <property type="component" value="Chromosome 23"/>
</dbReference>
<feature type="region of interest" description="Disordered" evidence="1">
    <location>
        <begin position="1"/>
        <end position="106"/>
    </location>
</feature>
<feature type="compositionally biased region" description="Low complexity" evidence="1">
    <location>
        <begin position="86"/>
        <end position="101"/>
    </location>
</feature>
<reference evidence="2" key="1">
    <citation type="submission" date="2023-04" db="EMBL/GenBank/DDBJ databases">
        <authorList>
            <consortium name="ELIXIR-Norway"/>
        </authorList>
    </citation>
    <scope>NUCLEOTIDE SEQUENCE [LARGE SCALE GENOMIC DNA]</scope>
</reference>
<keyword evidence="3" id="KW-1185">Reference proteome</keyword>
<dbReference type="EMBL" id="OX459959">
    <property type="protein sequence ID" value="CAI9164475.1"/>
    <property type="molecule type" value="Genomic_DNA"/>
</dbReference>
<name>A0ABN8YSA4_RANTA</name>
<evidence type="ECO:0000256" key="1">
    <source>
        <dbReference type="SAM" id="MobiDB-lite"/>
    </source>
</evidence>
<gene>
    <name evidence="2" type="ORF">MRATA1EN1_LOCUS13437</name>
</gene>